<dbReference type="Gene3D" id="2.70.70.10">
    <property type="entry name" value="Glucose Permease (Domain IIA)"/>
    <property type="match status" value="1"/>
</dbReference>
<reference evidence="3" key="1">
    <citation type="journal article" date="2019" name="Int. J. Syst. Evol. Microbiol.">
        <title>The Global Catalogue of Microorganisms (GCM) 10K type strain sequencing project: providing services to taxonomists for standard genome sequencing and annotation.</title>
        <authorList>
            <consortium name="The Broad Institute Genomics Platform"/>
            <consortium name="The Broad Institute Genome Sequencing Center for Infectious Disease"/>
            <person name="Wu L."/>
            <person name="Ma J."/>
        </authorList>
    </citation>
    <scope>NUCLEOTIDE SEQUENCE [LARGE SCALE GENOMIC DNA]</scope>
    <source>
        <strain evidence="3">CCUG 54522</strain>
    </source>
</reference>
<dbReference type="EMBL" id="JBHSRJ010000002">
    <property type="protein sequence ID" value="MFC6042107.1"/>
    <property type="molecule type" value="Genomic_DNA"/>
</dbReference>
<proteinExistence type="predicted"/>
<keyword evidence="3" id="KW-1185">Reference proteome</keyword>
<dbReference type="PANTHER" id="PTHR21666">
    <property type="entry name" value="PEPTIDASE-RELATED"/>
    <property type="match status" value="1"/>
</dbReference>
<evidence type="ECO:0000259" key="1">
    <source>
        <dbReference type="Pfam" id="PF01551"/>
    </source>
</evidence>
<sequence>MVTPLAPKMMQLGTTWRYSDHSLHAAYDYPVPVGTTARAVRDGTILATHDGVANNVAPNHGFSGAPVNFVMLGSTFRGRPISILYLHLSPGLSVRTGQQVKAGQKIGRSGNSGHSFGPHLHVAVMFGHHDEASKFAYLSGIPHDEAPPKRVASNGVTIYPPNQVYGRAKPGPFDAGLVVVDDLHFGVRDSDSVRRLQQRLNHISLDRGVELPVTGNYLKMTRDEVRKWQVQKDVAEPGTEAADGNLGPLQARKLFPKAYRVRDHA</sequence>
<dbReference type="Pfam" id="PF01551">
    <property type="entry name" value="Peptidase_M23"/>
    <property type="match status" value="1"/>
</dbReference>
<dbReference type="PANTHER" id="PTHR21666:SF270">
    <property type="entry name" value="MUREIN HYDROLASE ACTIVATOR ENVC"/>
    <property type="match status" value="1"/>
</dbReference>
<dbReference type="CDD" id="cd12797">
    <property type="entry name" value="M23_peptidase"/>
    <property type="match status" value="1"/>
</dbReference>
<accession>A0ABW1LFV9</accession>
<dbReference type="InterPro" id="IPR011055">
    <property type="entry name" value="Dup_hybrid_motif"/>
</dbReference>
<dbReference type="InterPro" id="IPR036366">
    <property type="entry name" value="PGBDSf"/>
</dbReference>
<evidence type="ECO:0000313" key="2">
    <source>
        <dbReference type="EMBL" id="MFC6042107.1"/>
    </source>
</evidence>
<organism evidence="2 3">
    <name type="scientific">Nocardioides hankookensis</name>
    <dbReference type="NCBI Taxonomy" id="443157"/>
    <lineage>
        <taxon>Bacteria</taxon>
        <taxon>Bacillati</taxon>
        <taxon>Actinomycetota</taxon>
        <taxon>Actinomycetes</taxon>
        <taxon>Propionibacteriales</taxon>
        <taxon>Nocardioidaceae</taxon>
        <taxon>Nocardioides</taxon>
    </lineage>
</organism>
<dbReference type="RefSeq" id="WP_379150356.1">
    <property type="nucleotide sequence ID" value="NZ_JBHSRJ010000002.1"/>
</dbReference>
<evidence type="ECO:0000313" key="3">
    <source>
        <dbReference type="Proteomes" id="UP001596135"/>
    </source>
</evidence>
<gene>
    <name evidence="2" type="ORF">ACFPYL_03440</name>
</gene>
<dbReference type="Gene3D" id="1.10.101.10">
    <property type="entry name" value="PGBD-like superfamily/PGBD"/>
    <property type="match status" value="1"/>
</dbReference>
<name>A0ABW1LFV9_9ACTN</name>
<dbReference type="InterPro" id="IPR050570">
    <property type="entry name" value="Cell_wall_metabolism_enzyme"/>
</dbReference>
<dbReference type="SUPFAM" id="SSF51261">
    <property type="entry name" value="Duplicated hybrid motif"/>
    <property type="match status" value="1"/>
</dbReference>
<dbReference type="Proteomes" id="UP001596135">
    <property type="component" value="Unassembled WGS sequence"/>
</dbReference>
<feature type="domain" description="M23ase beta-sheet core" evidence="1">
    <location>
        <begin position="24"/>
        <end position="126"/>
    </location>
</feature>
<dbReference type="InterPro" id="IPR016047">
    <property type="entry name" value="M23ase_b-sheet_dom"/>
</dbReference>
<protein>
    <submittedName>
        <fullName evidence="2">Peptidoglycan DD-metalloendopeptidase family protein</fullName>
    </submittedName>
</protein>
<comment type="caution">
    <text evidence="2">The sequence shown here is derived from an EMBL/GenBank/DDBJ whole genome shotgun (WGS) entry which is preliminary data.</text>
</comment>